<keyword evidence="5" id="KW-1185">Reference proteome</keyword>
<evidence type="ECO:0000256" key="2">
    <source>
        <dbReference type="ARBA" id="ARBA00022803"/>
    </source>
</evidence>
<dbReference type="SUPFAM" id="SSF48452">
    <property type="entry name" value="TPR-like"/>
    <property type="match status" value="1"/>
</dbReference>
<dbReference type="InterPro" id="IPR019734">
    <property type="entry name" value="TPR_rpt"/>
</dbReference>
<dbReference type="InterPro" id="IPR011990">
    <property type="entry name" value="TPR-like_helical_dom_sf"/>
</dbReference>
<name>A0ABR2YE85_9CHLO</name>
<dbReference type="PANTHER" id="PTHR22904">
    <property type="entry name" value="TPR REPEAT CONTAINING PROTEIN"/>
    <property type="match status" value="1"/>
</dbReference>
<dbReference type="Pfam" id="PF12895">
    <property type="entry name" value="ANAPC3"/>
    <property type="match status" value="1"/>
</dbReference>
<dbReference type="PROSITE" id="PS50005">
    <property type="entry name" value="TPR"/>
    <property type="match status" value="1"/>
</dbReference>
<gene>
    <name evidence="4" type="ORF">WJX75_007348</name>
</gene>
<keyword evidence="2 3" id="KW-0802">TPR repeat</keyword>
<reference evidence="4 5" key="1">
    <citation type="journal article" date="2024" name="Nat. Commun.">
        <title>Phylogenomics reveals the evolutionary origins of lichenization in chlorophyte algae.</title>
        <authorList>
            <person name="Puginier C."/>
            <person name="Libourel C."/>
            <person name="Otte J."/>
            <person name="Skaloud P."/>
            <person name="Haon M."/>
            <person name="Grisel S."/>
            <person name="Petersen M."/>
            <person name="Berrin J.G."/>
            <person name="Delaux P.M."/>
            <person name="Dal Grande F."/>
            <person name="Keller J."/>
        </authorList>
    </citation>
    <scope>NUCLEOTIDE SEQUENCE [LARGE SCALE GENOMIC DNA]</scope>
    <source>
        <strain evidence="4 5">SAG 216-7</strain>
    </source>
</reference>
<dbReference type="PANTHER" id="PTHR22904:SF523">
    <property type="entry name" value="STRESS-INDUCED-PHOSPHOPROTEIN 1"/>
    <property type="match status" value="1"/>
</dbReference>
<dbReference type="EMBL" id="JALJOT010000014">
    <property type="protein sequence ID" value="KAK9903501.1"/>
    <property type="molecule type" value="Genomic_DNA"/>
</dbReference>
<dbReference type="Proteomes" id="UP001491310">
    <property type="component" value="Unassembled WGS sequence"/>
</dbReference>
<feature type="repeat" description="TPR" evidence="3">
    <location>
        <begin position="128"/>
        <end position="161"/>
    </location>
</feature>
<comment type="caution">
    <text evidence="4">The sequence shown here is derived from an EMBL/GenBank/DDBJ whole genome shotgun (WGS) entry which is preliminary data.</text>
</comment>
<keyword evidence="1" id="KW-0677">Repeat</keyword>
<organism evidence="4 5">
    <name type="scientific">Coccomyxa subellipsoidea</name>
    <dbReference type="NCBI Taxonomy" id="248742"/>
    <lineage>
        <taxon>Eukaryota</taxon>
        <taxon>Viridiplantae</taxon>
        <taxon>Chlorophyta</taxon>
        <taxon>core chlorophytes</taxon>
        <taxon>Trebouxiophyceae</taxon>
        <taxon>Trebouxiophyceae incertae sedis</taxon>
        <taxon>Coccomyxaceae</taxon>
        <taxon>Coccomyxa</taxon>
    </lineage>
</organism>
<evidence type="ECO:0008006" key="6">
    <source>
        <dbReference type="Google" id="ProtNLM"/>
    </source>
</evidence>
<evidence type="ECO:0000256" key="1">
    <source>
        <dbReference type="ARBA" id="ARBA00022737"/>
    </source>
</evidence>
<dbReference type="SMART" id="SM00028">
    <property type="entry name" value="TPR"/>
    <property type="match status" value="2"/>
</dbReference>
<dbReference type="Gene3D" id="1.25.40.10">
    <property type="entry name" value="Tetratricopeptide repeat domain"/>
    <property type="match status" value="1"/>
</dbReference>
<proteinExistence type="predicted"/>
<evidence type="ECO:0000313" key="5">
    <source>
        <dbReference type="Proteomes" id="UP001491310"/>
    </source>
</evidence>
<evidence type="ECO:0000256" key="3">
    <source>
        <dbReference type="PROSITE-ProRule" id="PRU00339"/>
    </source>
</evidence>
<sequence length="221" mass="24748">MQRVIDYYEQGDAEVDAKCHKEAAIAQQREGEAKYIARLQPQQQFCHWVVSYTDVAVIDPETKQQHYCISVCQSPEGSIMGHKTTNGRPTADDVISTLQVSMAFPMMGKVKGASFLYTEAMEHDPKSAVLYSNRAITYVHMGLHTKALADAEKAIKLDPEYIKAHARKGQALEKLGRVDEARTHYQHCIKILKHNSHFKEALKNLDAAQGLAERTAALHVS</sequence>
<protein>
    <recommendedName>
        <fullName evidence="6">TPR-like protein</fullName>
    </recommendedName>
</protein>
<evidence type="ECO:0000313" key="4">
    <source>
        <dbReference type="EMBL" id="KAK9903501.1"/>
    </source>
</evidence>
<accession>A0ABR2YE85</accession>